<keyword evidence="3" id="KW-1185">Reference proteome</keyword>
<accession>A0A1E3ITU6</accession>
<dbReference type="RefSeq" id="XP_019030143.1">
    <property type="nucleotide sequence ID" value="XM_019177759.1"/>
</dbReference>
<dbReference type="Proteomes" id="UP000094819">
    <property type="component" value="Unassembled WGS sequence"/>
</dbReference>
<evidence type="ECO:0000256" key="1">
    <source>
        <dbReference type="SAM" id="MobiDB-lite"/>
    </source>
</evidence>
<evidence type="ECO:0000313" key="2">
    <source>
        <dbReference type="EMBL" id="ODN92009.1"/>
    </source>
</evidence>
<gene>
    <name evidence="2" type="ORF">L198_05681</name>
</gene>
<reference evidence="2 3" key="1">
    <citation type="submission" date="2016-06" db="EMBL/GenBank/DDBJ databases">
        <title>Evolution of pathogenesis and genome organization in the Tremellales.</title>
        <authorList>
            <person name="Cuomo C."/>
            <person name="Litvintseva A."/>
            <person name="Heitman J."/>
            <person name="Chen Y."/>
            <person name="Sun S."/>
            <person name="Springer D."/>
            <person name="Dromer F."/>
            <person name="Young S."/>
            <person name="Zeng Q."/>
            <person name="Chapman S."/>
            <person name="Gujja S."/>
            <person name="Saif S."/>
            <person name="Birren B."/>
        </authorList>
    </citation>
    <scope>NUCLEOTIDE SEQUENCE [LARGE SCALE GENOMIC DNA]</scope>
    <source>
        <strain evidence="2 3">CBS 7118</strain>
    </source>
</reference>
<feature type="region of interest" description="Disordered" evidence="1">
    <location>
        <begin position="41"/>
        <end position="63"/>
    </location>
</feature>
<evidence type="ECO:0000313" key="3">
    <source>
        <dbReference type="Proteomes" id="UP000094819"/>
    </source>
</evidence>
<name>A0A1E3ITU6_9TREE</name>
<sequence>MLPGQSAEAKKGKATRVMALVVERARRRRLSDHSLDTKLEVDPVSRPEEDIKLQEDGNDAQGNKSEILEHEGAPIGIEEALKSASKFPQTRPLIVSALSYGDTVSTSPSSTTSSCPPMLERAENSGLKIRLACASSPGL</sequence>
<feature type="compositionally biased region" description="Basic and acidic residues" evidence="1">
    <location>
        <begin position="41"/>
        <end position="55"/>
    </location>
</feature>
<proteinExistence type="predicted"/>
<comment type="caution">
    <text evidence="2">The sequence shown here is derived from an EMBL/GenBank/DDBJ whole genome shotgun (WGS) entry which is preliminary data.</text>
</comment>
<dbReference type="EMBL" id="AWGH01000018">
    <property type="protein sequence ID" value="ODN92009.1"/>
    <property type="molecule type" value="Genomic_DNA"/>
</dbReference>
<dbReference type="AlphaFoldDB" id="A0A1E3ITU6"/>
<organism evidence="2 3">
    <name type="scientific">Cryptococcus wingfieldii CBS 7118</name>
    <dbReference type="NCBI Taxonomy" id="1295528"/>
    <lineage>
        <taxon>Eukaryota</taxon>
        <taxon>Fungi</taxon>
        <taxon>Dikarya</taxon>
        <taxon>Basidiomycota</taxon>
        <taxon>Agaricomycotina</taxon>
        <taxon>Tremellomycetes</taxon>
        <taxon>Tremellales</taxon>
        <taxon>Cryptococcaceae</taxon>
        <taxon>Cryptococcus</taxon>
    </lineage>
</organism>
<protein>
    <submittedName>
        <fullName evidence="2">Uncharacterized protein</fullName>
    </submittedName>
</protein>
<dbReference type="GeneID" id="30194893"/>